<reference evidence="8" key="2">
    <citation type="submission" date="2010-04" db="EMBL/GenBank/DDBJ databases">
        <authorList>
            <person name="Buell R."/>
            <person name="Hamilton J."/>
            <person name="Hostetler J."/>
        </authorList>
    </citation>
    <scope>NUCLEOTIDE SEQUENCE [LARGE SCALE GENOMIC DNA]</scope>
    <source>
        <strain evidence="8">DAOM:BR144</strain>
    </source>
</reference>
<dbReference type="InterPro" id="IPR013083">
    <property type="entry name" value="Znf_RING/FYVE/PHD"/>
</dbReference>
<dbReference type="EMBL" id="GL376615">
    <property type="status" value="NOT_ANNOTATED_CDS"/>
    <property type="molecule type" value="Genomic_DNA"/>
</dbReference>
<dbReference type="AlphaFoldDB" id="K3WXF0"/>
<dbReference type="OMA" id="GERYGYY"/>
<dbReference type="SUPFAM" id="SSF57903">
    <property type="entry name" value="FYVE/PHD zinc finger"/>
    <property type="match status" value="1"/>
</dbReference>
<evidence type="ECO:0000256" key="1">
    <source>
        <dbReference type="ARBA" id="ARBA00022723"/>
    </source>
</evidence>
<evidence type="ECO:0000256" key="3">
    <source>
        <dbReference type="ARBA" id="ARBA00022833"/>
    </source>
</evidence>
<dbReference type="VEuPathDB" id="FungiDB:PYU1_G009630"/>
<organism evidence="7 8">
    <name type="scientific">Globisporangium ultimum (strain ATCC 200006 / CBS 805.95 / DAOM BR144)</name>
    <name type="common">Pythium ultimum</name>
    <dbReference type="NCBI Taxonomy" id="431595"/>
    <lineage>
        <taxon>Eukaryota</taxon>
        <taxon>Sar</taxon>
        <taxon>Stramenopiles</taxon>
        <taxon>Oomycota</taxon>
        <taxon>Peronosporomycetes</taxon>
        <taxon>Pythiales</taxon>
        <taxon>Pythiaceae</taxon>
        <taxon>Globisporangium</taxon>
    </lineage>
</organism>
<dbReference type="HOGENOM" id="CLU_015303_1_2_1"/>
<name>K3WXF0_GLOUD</name>
<dbReference type="InterPro" id="IPR052727">
    <property type="entry name" value="Rab4/Rab5_effector"/>
</dbReference>
<dbReference type="Proteomes" id="UP000019132">
    <property type="component" value="Unassembled WGS sequence"/>
</dbReference>
<sequence>MPLRKTSILSTASSTATSDKVKFPLQDDEIPHVELTPEQVKQYRDSAYDVIHIALEAEIQFRYRDMAMMNPHDWKFLKSMERMKVYKRITPGEDLASMVIGVGFIDGTMEDAFYGLHHKTTEEMRKTTTFVNKDMLDSAVIANLEMGTDADPFRYLGLKWRVAKTPMGNIIKNRDVCNMECMGIDTDSQGVKYGYLLLKSVDVPGFPMYPESVVIRAQMMLCCIYRQITSNVLAFYSKGVFNLCGELADFMAFNTSADMVLSISQTVQCAAAKRLTLMYLRLHGRETGVEKSQSAIRNDLSSRDSTDSMHVPELKPSGSHCSLCQRKPSLLSLKCKRCQLCGQTVCSKCYMKPYLLARPRNFRIVCCKSCMMKSREFPVDPRDPYPIINGSCWQPQSLLSSESTKATSSVSTDKEY</sequence>
<evidence type="ECO:0000313" key="7">
    <source>
        <dbReference type="EnsemblProtists" id="PYU1_T009648"/>
    </source>
</evidence>
<keyword evidence="1" id="KW-0479">Metal-binding</keyword>
<keyword evidence="2 4" id="KW-0863">Zinc-finger</keyword>
<evidence type="ECO:0000256" key="5">
    <source>
        <dbReference type="SAM" id="MobiDB-lite"/>
    </source>
</evidence>
<dbReference type="PANTHER" id="PTHR13510">
    <property type="entry name" value="FYVE-FINGER-CONTAINING RAB5 EFFECTOR PROTEIN RABENOSYN-5-RELATED"/>
    <property type="match status" value="1"/>
</dbReference>
<dbReference type="InterPro" id="IPR023393">
    <property type="entry name" value="START-like_dom_sf"/>
</dbReference>
<dbReference type="Gene3D" id="3.30.530.20">
    <property type="match status" value="1"/>
</dbReference>
<dbReference type="InParanoid" id="K3WXF0"/>
<evidence type="ECO:0000256" key="2">
    <source>
        <dbReference type="ARBA" id="ARBA00022771"/>
    </source>
</evidence>
<dbReference type="PANTHER" id="PTHR13510:SF44">
    <property type="entry name" value="RABENOSYN-5"/>
    <property type="match status" value="1"/>
</dbReference>
<evidence type="ECO:0000256" key="4">
    <source>
        <dbReference type="PROSITE-ProRule" id="PRU00091"/>
    </source>
</evidence>
<dbReference type="InterPro" id="IPR011011">
    <property type="entry name" value="Znf_FYVE_PHD"/>
</dbReference>
<dbReference type="PROSITE" id="PS50178">
    <property type="entry name" value="ZF_FYVE"/>
    <property type="match status" value="1"/>
</dbReference>
<reference evidence="8" key="1">
    <citation type="journal article" date="2010" name="Genome Biol.">
        <title>Genome sequence of the necrotrophic plant pathogen Pythium ultimum reveals original pathogenicity mechanisms and effector repertoire.</title>
        <authorList>
            <person name="Levesque C.A."/>
            <person name="Brouwer H."/>
            <person name="Cano L."/>
            <person name="Hamilton J.P."/>
            <person name="Holt C."/>
            <person name="Huitema E."/>
            <person name="Raffaele S."/>
            <person name="Robideau G.P."/>
            <person name="Thines M."/>
            <person name="Win J."/>
            <person name="Zerillo M.M."/>
            <person name="Beakes G.W."/>
            <person name="Boore J.L."/>
            <person name="Busam D."/>
            <person name="Dumas B."/>
            <person name="Ferriera S."/>
            <person name="Fuerstenberg S.I."/>
            <person name="Gachon C.M."/>
            <person name="Gaulin E."/>
            <person name="Govers F."/>
            <person name="Grenville-Briggs L."/>
            <person name="Horner N."/>
            <person name="Hostetler J."/>
            <person name="Jiang R.H."/>
            <person name="Johnson J."/>
            <person name="Krajaejun T."/>
            <person name="Lin H."/>
            <person name="Meijer H.J."/>
            <person name="Moore B."/>
            <person name="Morris P."/>
            <person name="Phuntmart V."/>
            <person name="Puiu D."/>
            <person name="Shetty J."/>
            <person name="Stajich J.E."/>
            <person name="Tripathy S."/>
            <person name="Wawra S."/>
            <person name="van West P."/>
            <person name="Whitty B.R."/>
            <person name="Coutinho P.M."/>
            <person name="Henrissat B."/>
            <person name="Martin F."/>
            <person name="Thomas P.D."/>
            <person name="Tyler B.M."/>
            <person name="De Vries R.P."/>
            <person name="Kamoun S."/>
            <person name="Yandell M."/>
            <person name="Tisserat N."/>
            <person name="Buell C.R."/>
        </authorList>
    </citation>
    <scope>NUCLEOTIDE SEQUENCE</scope>
    <source>
        <strain evidence="8">DAOM:BR144</strain>
    </source>
</reference>
<protein>
    <recommendedName>
        <fullName evidence="6">FYVE-type domain-containing protein</fullName>
    </recommendedName>
</protein>
<feature type="region of interest" description="Disordered" evidence="5">
    <location>
        <begin position="293"/>
        <end position="313"/>
    </location>
</feature>
<dbReference type="InterPro" id="IPR017455">
    <property type="entry name" value="Znf_FYVE-rel"/>
</dbReference>
<dbReference type="GO" id="GO:0008270">
    <property type="term" value="F:zinc ion binding"/>
    <property type="evidence" value="ECO:0007669"/>
    <property type="project" value="UniProtKB-KW"/>
</dbReference>
<dbReference type="SUPFAM" id="SSF55961">
    <property type="entry name" value="Bet v1-like"/>
    <property type="match status" value="1"/>
</dbReference>
<keyword evidence="8" id="KW-1185">Reference proteome</keyword>
<dbReference type="Gene3D" id="3.30.40.10">
    <property type="entry name" value="Zinc/RING finger domain, C3HC4 (zinc finger)"/>
    <property type="match status" value="1"/>
</dbReference>
<feature type="compositionally biased region" description="Basic and acidic residues" evidence="5">
    <location>
        <begin position="300"/>
        <end position="313"/>
    </location>
</feature>
<dbReference type="eggNOG" id="ENOG502SRA3">
    <property type="taxonomic scope" value="Eukaryota"/>
</dbReference>
<dbReference type="EnsemblProtists" id="PYU1_T009648">
    <property type="protein sequence ID" value="PYU1_T009648"/>
    <property type="gene ID" value="PYU1_G009630"/>
</dbReference>
<keyword evidence="3" id="KW-0862">Zinc</keyword>
<proteinExistence type="predicted"/>
<evidence type="ECO:0000259" key="6">
    <source>
        <dbReference type="PROSITE" id="PS50178"/>
    </source>
</evidence>
<feature type="domain" description="FYVE-type" evidence="6">
    <location>
        <begin position="315"/>
        <end position="375"/>
    </location>
</feature>
<reference evidence="7" key="3">
    <citation type="submission" date="2015-02" db="UniProtKB">
        <authorList>
            <consortium name="EnsemblProtists"/>
        </authorList>
    </citation>
    <scope>IDENTIFICATION</scope>
    <source>
        <strain evidence="7">DAOM BR144</strain>
    </source>
</reference>
<evidence type="ECO:0000313" key="8">
    <source>
        <dbReference type="Proteomes" id="UP000019132"/>
    </source>
</evidence>
<accession>K3WXF0</accession>